<dbReference type="PANTHER" id="PTHR35802">
    <property type="entry name" value="PROTEASE SYNTHASE AND SPORULATION PROTEIN PAI 2"/>
    <property type="match status" value="1"/>
</dbReference>
<dbReference type="PANTHER" id="PTHR35802:SF1">
    <property type="entry name" value="PROTEASE SYNTHASE AND SPORULATION PROTEIN PAI 2"/>
    <property type="match status" value="1"/>
</dbReference>
<keyword evidence="2" id="KW-1185">Reference proteome</keyword>
<accession>A0ABW6CQ46</accession>
<name>A0ABW6CQ46_9CAUL</name>
<comment type="caution">
    <text evidence="1">The sequence shown here is derived from an EMBL/GenBank/DDBJ whole genome shotgun (WGS) entry which is preliminary data.</text>
</comment>
<evidence type="ECO:0000313" key="1">
    <source>
        <dbReference type="EMBL" id="MFD3262933.1"/>
    </source>
</evidence>
<dbReference type="InterPro" id="IPR012349">
    <property type="entry name" value="Split_barrel_FMN-bd"/>
</dbReference>
<dbReference type="Proteomes" id="UP001598130">
    <property type="component" value="Unassembled WGS sequence"/>
</dbReference>
<reference evidence="1 2" key="1">
    <citation type="submission" date="2022-09" db="EMBL/GenBank/DDBJ databases">
        <title>New species of Phenylobacterium.</title>
        <authorList>
            <person name="Mieszkin S."/>
        </authorList>
    </citation>
    <scope>NUCLEOTIDE SEQUENCE [LARGE SCALE GENOMIC DNA]</scope>
    <source>
        <strain evidence="1 2">HK31-G</strain>
    </source>
</reference>
<gene>
    <name evidence="1" type="ORF">OCL97_03015</name>
</gene>
<dbReference type="EMBL" id="JAOTJD010000003">
    <property type="protein sequence ID" value="MFD3262933.1"/>
    <property type="molecule type" value="Genomic_DNA"/>
</dbReference>
<proteinExistence type="predicted"/>
<evidence type="ECO:0000313" key="2">
    <source>
        <dbReference type="Proteomes" id="UP001598130"/>
    </source>
</evidence>
<dbReference type="Pfam" id="PF04299">
    <property type="entry name" value="FMN_bind_2"/>
    <property type="match status" value="1"/>
</dbReference>
<dbReference type="SUPFAM" id="SSF50475">
    <property type="entry name" value="FMN-binding split barrel"/>
    <property type="match status" value="1"/>
</dbReference>
<dbReference type="PIRSF" id="PIRSF010372">
    <property type="entry name" value="PaiB"/>
    <property type="match status" value="1"/>
</dbReference>
<organism evidence="1 2">
    <name type="scientific">Phenylobacterium ferrooxidans</name>
    <dbReference type="NCBI Taxonomy" id="2982689"/>
    <lineage>
        <taxon>Bacteria</taxon>
        <taxon>Pseudomonadati</taxon>
        <taxon>Pseudomonadota</taxon>
        <taxon>Alphaproteobacteria</taxon>
        <taxon>Caulobacterales</taxon>
        <taxon>Caulobacteraceae</taxon>
        <taxon>Phenylobacterium</taxon>
    </lineage>
</organism>
<dbReference type="InterPro" id="IPR007396">
    <property type="entry name" value="TR_PAI2-type"/>
</dbReference>
<dbReference type="RefSeq" id="WP_377367481.1">
    <property type="nucleotide sequence ID" value="NZ_JAOTJD010000003.1"/>
</dbReference>
<dbReference type="Gene3D" id="2.30.110.10">
    <property type="entry name" value="Electron Transport, Fmn-binding Protein, Chain A"/>
    <property type="match status" value="1"/>
</dbReference>
<protein>
    <submittedName>
        <fullName evidence="1">FMN-binding negative transcriptional regulator</fullName>
    </submittedName>
</protein>
<sequence length="200" mass="21546">MHPSGLFKVEDETVLLEHLAAFPFSTIAASVGGRAMVAHTPVIARRIDGALVLDFHLSRGNTLTPAVAEGFHAVAVSLAADAYVSPDWYDDKDSVPSWNYVSVEVAGPVAALDEAGLIAVVDDLSAMEEARLLPKLPWTRHKMSPGKFERLLRGIVGARMVVERFEGTHKLSQNKAAADRAGVTAALADHQIARRMRDLG</sequence>